<evidence type="ECO:0000256" key="1">
    <source>
        <dbReference type="SAM" id="SignalP"/>
    </source>
</evidence>
<protein>
    <recommendedName>
        <fullName evidence="4">Lipoprotein</fullName>
    </recommendedName>
</protein>
<keyword evidence="1" id="KW-0732">Signal</keyword>
<dbReference type="STRING" id="658167.SAMN04488135_11796"/>
<name>A0A1M5ZQY6_9BURK</name>
<evidence type="ECO:0000313" key="3">
    <source>
        <dbReference type="Proteomes" id="UP000184226"/>
    </source>
</evidence>
<feature type="chain" id="PRO_5013223275" description="Lipoprotein" evidence="1">
    <location>
        <begin position="18"/>
        <end position="141"/>
    </location>
</feature>
<dbReference type="EMBL" id="FQXE01000017">
    <property type="protein sequence ID" value="SHI26765.1"/>
    <property type="molecule type" value="Genomic_DNA"/>
</dbReference>
<evidence type="ECO:0008006" key="4">
    <source>
        <dbReference type="Google" id="ProtNLM"/>
    </source>
</evidence>
<accession>A0A1M5ZQY6</accession>
<evidence type="ECO:0000313" key="2">
    <source>
        <dbReference type="EMBL" id="SHI26765.1"/>
    </source>
</evidence>
<dbReference type="Proteomes" id="UP000184226">
    <property type="component" value="Unassembled WGS sequence"/>
</dbReference>
<dbReference type="RefSeq" id="WP_073108531.1">
    <property type="nucleotide sequence ID" value="NZ_FQXE01000017.1"/>
</dbReference>
<feature type="signal peptide" evidence="1">
    <location>
        <begin position="1"/>
        <end position="17"/>
    </location>
</feature>
<reference evidence="2 3" key="1">
    <citation type="submission" date="2016-11" db="EMBL/GenBank/DDBJ databases">
        <authorList>
            <person name="Jaros S."/>
            <person name="Januszkiewicz K."/>
            <person name="Wedrychowicz H."/>
        </authorList>
    </citation>
    <scope>NUCLEOTIDE SEQUENCE [LARGE SCALE GENOMIC DNA]</scope>
    <source>
        <strain evidence="2 3">CGMCC 1.10190</strain>
    </source>
</reference>
<dbReference type="AlphaFoldDB" id="A0A1M5ZQY6"/>
<dbReference type="PROSITE" id="PS51257">
    <property type="entry name" value="PROKAR_LIPOPROTEIN"/>
    <property type="match status" value="1"/>
</dbReference>
<organism evidence="2 3">
    <name type="scientific">Pollutimonas bauzanensis</name>
    <dbReference type="NCBI Taxonomy" id="658167"/>
    <lineage>
        <taxon>Bacteria</taxon>
        <taxon>Pseudomonadati</taxon>
        <taxon>Pseudomonadota</taxon>
        <taxon>Betaproteobacteria</taxon>
        <taxon>Burkholderiales</taxon>
        <taxon>Alcaligenaceae</taxon>
        <taxon>Pollutimonas</taxon>
    </lineage>
</organism>
<sequence length="141" mass="15535">MKKIAMCMALAVLAGCAATPQGLREVDLRDPKYFRAEHIIPLPFPKIQMALFKHQAACGSAPEFFMDPRQTNYATIIQKPAGASSFERAVLADLVQLQGTMMAESRVRAQVYTYYTDAAAEKQINDFLAAIAHPEVCPDAK</sequence>
<keyword evidence="3" id="KW-1185">Reference proteome</keyword>
<proteinExistence type="predicted"/>
<gene>
    <name evidence="2" type="ORF">SAMN04488135_11796</name>
</gene>
<dbReference type="OrthoDB" id="8689569at2"/>